<dbReference type="RefSeq" id="WP_135152701.1">
    <property type="nucleotide sequence ID" value="NZ_SOMN01000018.1"/>
</dbReference>
<dbReference type="PROSITE" id="PS51257">
    <property type="entry name" value="PROKAR_LIPOPROTEIN"/>
    <property type="match status" value="1"/>
</dbReference>
<evidence type="ECO:0000313" key="4">
    <source>
        <dbReference type="Proteomes" id="UP000297900"/>
    </source>
</evidence>
<reference evidence="3 4" key="1">
    <citation type="submission" date="2019-03" db="EMBL/GenBank/DDBJ databases">
        <title>Cohnella endophytica sp. nov., a novel endophytic bacterium isolated from bark of Sonneratia apetala.</title>
        <authorList>
            <person name="Tuo L."/>
        </authorList>
    </citation>
    <scope>NUCLEOTIDE SEQUENCE [LARGE SCALE GENOMIC DNA]</scope>
    <source>
        <strain evidence="3 4">CCTCC AB 208254</strain>
    </source>
</reference>
<dbReference type="AlphaFoldDB" id="A0A4Y8LX09"/>
<evidence type="ECO:0008006" key="5">
    <source>
        <dbReference type="Google" id="ProtNLM"/>
    </source>
</evidence>
<dbReference type="OrthoDB" id="2620571at2"/>
<name>A0A4Y8LX09_9BACL</name>
<keyword evidence="4" id="KW-1185">Reference proteome</keyword>
<gene>
    <name evidence="3" type="ORF">E2980_13420</name>
</gene>
<organism evidence="3 4">
    <name type="scientific">Cohnella luojiensis</name>
    <dbReference type="NCBI Taxonomy" id="652876"/>
    <lineage>
        <taxon>Bacteria</taxon>
        <taxon>Bacillati</taxon>
        <taxon>Bacillota</taxon>
        <taxon>Bacilli</taxon>
        <taxon>Bacillales</taxon>
        <taxon>Paenibacillaceae</taxon>
        <taxon>Cohnella</taxon>
    </lineage>
</organism>
<feature type="signal peptide" evidence="2">
    <location>
        <begin position="1"/>
        <end position="24"/>
    </location>
</feature>
<dbReference type="EMBL" id="SOMN01000018">
    <property type="protein sequence ID" value="TFE25585.1"/>
    <property type="molecule type" value="Genomic_DNA"/>
</dbReference>
<evidence type="ECO:0000313" key="3">
    <source>
        <dbReference type="EMBL" id="TFE25585.1"/>
    </source>
</evidence>
<sequence>MKIKTKKWTILLCVAIMVTGLLSACGKNENSTSSSSASQAAASPTETSSPSASPESSDETKQGKGEYVGLADSHTLEIKTGSESVSYQLGEGTEDAVSGLNPGDAVSFEYTEKTLEGDNAVTQLILTKIQKDIIAGNIGGQGNVAKLPAVDLPAKKEFTFNLEGNEEVRTAKLAQGDGYALYVFEQFSFDAKSNRLTMNVDKNYYVDIQKLPVGYKLDDIKVDSEKELAKVGDVRSMKSVEINPLLGGGASLFLVSSNDKLTRVVIVKEVDGVGYLFKVNMPKDEPSEGFGPLAYESMSSMANQ</sequence>
<feature type="compositionally biased region" description="Low complexity" evidence="1">
    <location>
        <begin position="31"/>
        <end position="55"/>
    </location>
</feature>
<comment type="caution">
    <text evidence="3">The sequence shown here is derived from an EMBL/GenBank/DDBJ whole genome shotgun (WGS) entry which is preliminary data.</text>
</comment>
<feature type="chain" id="PRO_5038926490" description="Lipoprotein" evidence="2">
    <location>
        <begin position="25"/>
        <end position="304"/>
    </location>
</feature>
<keyword evidence="2" id="KW-0732">Signal</keyword>
<accession>A0A4Y8LX09</accession>
<proteinExistence type="predicted"/>
<evidence type="ECO:0000256" key="1">
    <source>
        <dbReference type="SAM" id="MobiDB-lite"/>
    </source>
</evidence>
<protein>
    <recommendedName>
        <fullName evidence="5">Lipoprotein</fullName>
    </recommendedName>
</protein>
<feature type="region of interest" description="Disordered" evidence="1">
    <location>
        <begin position="27"/>
        <end position="64"/>
    </location>
</feature>
<evidence type="ECO:0000256" key="2">
    <source>
        <dbReference type="SAM" id="SignalP"/>
    </source>
</evidence>
<dbReference type="Proteomes" id="UP000297900">
    <property type="component" value="Unassembled WGS sequence"/>
</dbReference>